<dbReference type="EMBL" id="JBHTBW010000014">
    <property type="protein sequence ID" value="MFC7440534.1"/>
    <property type="molecule type" value="Genomic_DNA"/>
</dbReference>
<evidence type="ECO:0000313" key="2">
    <source>
        <dbReference type="Proteomes" id="UP001596500"/>
    </source>
</evidence>
<comment type="caution">
    <text evidence="1">The sequence shown here is derived from an EMBL/GenBank/DDBJ whole genome shotgun (WGS) entry which is preliminary data.</text>
</comment>
<keyword evidence="2" id="KW-1185">Reference proteome</keyword>
<protein>
    <submittedName>
        <fullName evidence="1">Uncharacterized protein</fullName>
    </submittedName>
</protein>
<dbReference type="RefSeq" id="WP_379863815.1">
    <property type="nucleotide sequence ID" value="NZ_JBHTBW010000014.1"/>
</dbReference>
<name>A0ABW2RHY4_9BACL</name>
<gene>
    <name evidence="1" type="ORF">ACFQNG_05150</name>
</gene>
<reference evidence="2" key="1">
    <citation type="journal article" date="2019" name="Int. J. Syst. Evol. Microbiol.">
        <title>The Global Catalogue of Microorganisms (GCM) 10K type strain sequencing project: providing services to taxonomists for standard genome sequencing and annotation.</title>
        <authorList>
            <consortium name="The Broad Institute Genomics Platform"/>
            <consortium name="The Broad Institute Genome Sequencing Center for Infectious Disease"/>
            <person name="Wu L."/>
            <person name="Ma J."/>
        </authorList>
    </citation>
    <scope>NUCLEOTIDE SEQUENCE [LARGE SCALE GENOMIC DNA]</scope>
    <source>
        <strain evidence="2">CGMCC 1.12942</strain>
    </source>
</reference>
<sequence length="43" mass="4806">MLYNGQEALITNQIASCPFLCKEGNHFFKENGAKGKGIIKIDY</sequence>
<proteinExistence type="predicted"/>
<organism evidence="1 2">
    <name type="scientific">Laceyella putida</name>
    <dbReference type="NCBI Taxonomy" id="110101"/>
    <lineage>
        <taxon>Bacteria</taxon>
        <taxon>Bacillati</taxon>
        <taxon>Bacillota</taxon>
        <taxon>Bacilli</taxon>
        <taxon>Bacillales</taxon>
        <taxon>Thermoactinomycetaceae</taxon>
        <taxon>Laceyella</taxon>
    </lineage>
</organism>
<evidence type="ECO:0000313" key="1">
    <source>
        <dbReference type="EMBL" id="MFC7440534.1"/>
    </source>
</evidence>
<accession>A0ABW2RHY4</accession>
<dbReference type="Proteomes" id="UP001596500">
    <property type="component" value="Unassembled WGS sequence"/>
</dbReference>